<dbReference type="Proteomes" id="UP000016931">
    <property type="component" value="Unassembled WGS sequence"/>
</dbReference>
<dbReference type="GeneID" id="27903926"/>
<accession>N1QDC1</accession>
<evidence type="ECO:0000256" key="1">
    <source>
        <dbReference type="SAM" id="MobiDB-lite"/>
    </source>
</evidence>
<dbReference type="PANTHER" id="PTHR42085">
    <property type="entry name" value="F-BOX DOMAIN-CONTAINING PROTEIN"/>
    <property type="match status" value="1"/>
</dbReference>
<gene>
    <name evidence="3" type="ORF">SEPMUDRAFT_151394</name>
</gene>
<dbReference type="EMBL" id="KB456269">
    <property type="protein sequence ID" value="EMF09325.1"/>
    <property type="molecule type" value="Genomic_DNA"/>
</dbReference>
<dbReference type="HOGENOM" id="CLU_099560_0_0_1"/>
<dbReference type="OMA" id="YDTRWIV"/>
<feature type="region of interest" description="Disordered" evidence="1">
    <location>
        <begin position="1"/>
        <end position="39"/>
    </location>
</feature>
<evidence type="ECO:0000313" key="4">
    <source>
        <dbReference type="Proteomes" id="UP000016931"/>
    </source>
</evidence>
<sequence>MKYQKNPASESETQDRRRSSTLRVPGLDGNTLRQQNTSRRSSVLTITELELPDLHISSPSRRTALSSGAHSMATTTSRFLQLPAEIRIHIASIYFQHAENLPRIRPAYGIPSLLKTCRTVYTEAIALYYASSPFRCLDEASTIHWLCSLPPKFLAMIPEVRYDTRWIIFVTPYIPIPGTELWLWQNLLKKLEANGLDLGTLLDVEAKNGGSAKMKISFYRKGAEGGIVWMDGMESMGVVQGDNA</sequence>
<evidence type="ECO:0000259" key="2">
    <source>
        <dbReference type="Pfam" id="PF24864"/>
    </source>
</evidence>
<dbReference type="OrthoDB" id="3858011at2759"/>
<feature type="domain" description="DUF7730" evidence="2">
    <location>
        <begin position="106"/>
        <end position="174"/>
    </location>
</feature>
<reference evidence="3 4" key="1">
    <citation type="journal article" date="2012" name="PLoS Pathog.">
        <title>Diverse lifestyles and strategies of plant pathogenesis encoded in the genomes of eighteen Dothideomycetes fungi.</title>
        <authorList>
            <person name="Ohm R.A."/>
            <person name="Feau N."/>
            <person name="Henrissat B."/>
            <person name="Schoch C.L."/>
            <person name="Horwitz B.A."/>
            <person name="Barry K.W."/>
            <person name="Condon B.J."/>
            <person name="Copeland A.C."/>
            <person name="Dhillon B."/>
            <person name="Glaser F."/>
            <person name="Hesse C.N."/>
            <person name="Kosti I."/>
            <person name="LaButti K."/>
            <person name="Lindquist E.A."/>
            <person name="Lucas S."/>
            <person name="Salamov A.A."/>
            <person name="Bradshaw R.E."/>
            <person name="Ciuffetti L."/>
            <person name="Hamelin R.C."/>
            <person name="Kema G.H.J."/>
            <person name="Lawrence C."/>
            <person name="Scott J.A."/>
            <person name="Spatafora J.W."/>
            <person name="Turgeon B.G."/>
            <person name="de Wit P.J.G.M."/>
            <person name="Zhong S."/>
            <person name="Goodwin S.B."/>
            <person name="Grigoriev I.V."/>
        </authorList>
    </citation>
    <scope>NUCLEOTIDE SEQUENCE [LARGE SCALE GENOMIC DNA]</scope>
    <source>
        <strain evidence="3 4">SO2202</strain>
    </source>
</reference>
<proteinExistence type="predicted"/>
<dbReference type="AlphaFoldDB" id="N1QDC1"/>
<evidence type="ECO:0000313" key="3">
    <source>
        <dbReference type="EMBL" id="EMF09325.1"/>
    </source>
</evidence>
<feature type="compositionally biased region" description="Polar residues" evidence="1">
    <location>
        <begin position="1"/>
        <end position="11"/>
    </location>
</feature>
<keyword evidence="4" id="KW-1185">Reference proteome</keyword>
<dbReference type="eggNOG" id="ENOG502R8YR">
    <property type="taxonomic scope" value="Eukaryota"/>
</dbReference>
<dbReference type="InterPro" id="IPR038883">
    <property type="entry name" value="AN11006-like"/>
</dbReference>
<dbReference type="InterPro" id="IPR056632">
    <property type="entry name" value="DUF7730"/>
</dbReference>
<dbReference type="RefSeq" id="XP_016757446.1">
    <property type="nucleotide sequence ID" value="XM_016906789.1"/>
</dbReference>
<protein>
    <recommendedName>
        <fullName evidence="2">DUF7730 domain-containing protein</fullName>
    </recommendedName>
</protein>
<dbReference type="PANTHER" id="PTHR42085:SF1">
    <property type="entry name" value="F-BOX DOMAIN-CONTAINING PROTEIN"/>
    <property type="match status" value="1"/>
</dbReference>
<dbReference type="Pfam" id="PF24864">
    <property type="entry name" value="DUF7730"/>
    <property type="match status" value="1"/>
</dbReference>
<organism evidence="3 4">
    <name type="scientific">Sphaerulina musiva (strain SO2202)</name>
    <name type="common">Poplar stem canker fungus</name>
    <name type="synonym">Septoria musiva</name>
    <dbReference type="NCBI Taxonomy" id="692275"/>
    <lineage>
        <taxon>Eukaryota</taxon>
        <taxon>Fungi</taxon>
        <taxon>Dikarya</taxon>
        <taxon>Ascomycota</taxon>
        <taxon>Pezizomycotina</taxon>
        <taxon>Dothideomycetes</taxon>
        <taxon>Dothideomycetidae</taxon>
        <taxon>Mycosphaerellales</taxon>
        <taxon>Mycosphaerellaceae</taxon>
        <taxon>Sphaerulina</taxon>
    </lineage>
</organism>
<name>N1QDC1_SPHMS</name>